<name>A0A6C0F7P6_9ZZZZ</name>
<evidence type="ECO:0000313" key="1">
    <source>
        <dbReference type="EMBL" id="QHT37846.1"/>
    </source>
</evidence>
<protein>
    <recommendedName>
        <fullName evidence="2">Glycosyltransferase</fullName>
    </recommendedName>
</protein>
<organism evidence="1">
    <name type="scientific">viral metagenome</name>
    <dbReference type="NCBI Taxonomy" id="1070528"/>
    <lineage>
        <taxon>unclassified sequences</taxon>
        <taxon>metagenomes</taxon>
        <taxon>organismal metagenomes</taxon>
    </lineage>
</organism>
<sequence length="248" mass="29666">MKQFLSFGNERFIKSRKRIKEEAEKIGLFDNVIVETENICEEEPFKTISSKFDKKWGTGRGFYWYMWKPYIIHKTLSKLNNDDILFYNDCGMQIFSERLDVVNKFKHLFELVQDKEVCPSGIATFITQGSLNERKEYMYNLVQIFKHFNVEKDESITHTQQCQAGVIIIRKCEESVKIIQNWFNLALENPEYFVGDKRVHDKYKKEVQFKGFRDHRHDQSVWSVLCKLNNVNILGHNLNPIYQTRRRE</sequence>
<proteinExistence type="predicted"/>
<evidence type="ECO:0008006" key="2">
    <source>
        <dbReference type="Google" id="ProtNLM"/>
    </source>
</evidence>
<dbReference type="AlphaFoldDB" id="A0A6C0F7P6"/>
<dbReference type="EMBL" id="MN738821">
    <property type="protein sequence ID" value="QHT37846.1"/>
    <property type="molecule type" value="Genomic_DNA"/>
</dbReference>
<accession>A0A6C0F7P6</accession>
<reference evidence="1" key="1">
    <citation type="journal article" date="2020" name="Nature">
        <title>Giant virus diversity and host interactions through global metagenomics.</title>
        <authorList>
            <person name="Schulz F."/>
            <person name="Roux S."/>
            <person name="Paez-Espino D."/>
            <person name="Jungbluth S."/>
            <person name="Walsh D.A."/>
            <person name="Denef V.J."/>
            <person name="McMahon K.D."/>
            <person name="Konstantinidis K.T."/>
            <person name="Eloe-Fadrosh E.A."/>
            <person name="Kyrpides N.C."/>
            <person name="Woyke T."/>
        </authorList>
    </citation>
    <scope>NUCLEOTIDE SEQUENCE</scope>
    <source>
        <strain evidence="1">GVMAG-S-ERX556049-19</strain>
    </source>
</reference>